<dbReference type="Gene3D" id="3.30.70.270">
    <property type="match status" value="1"/>
</dbReference>
<keyword evidence="3" id="KW-0540">Nuclease</keyword>
<dbReference type="Proteomes" id="UP001283361">
    <property type="component" value="Unassembled WGS sequence"/>
</dbReference>
<evidence type="ECO:0000256" key="6">
    <source>
        <dbReference type="ARBA" id="ARBA00022918"/>
    </source>
</evidence>
<dbReference type="AlphaFoldDB" id="A0AAE1DGT6"/>
<evidence type="ECO:0000256" key="3">
    <source>
        <dbReference type="ARBA" id="ARBA00022722"/>
    </source>
</evidence>
<dbReference type="Pfam" id="PF00078">
    <property type="entry name" value="RVT_1"/>
    <property type="match status" value="1"/>
</dbReference>
<proteinExistence type="predicted"/>
<evidence type="ECO:0000313" key="9">
    <source>
        <dbReference type="EMBL" id="KAK3769245.1"/>
    </source>
</evidence>
<keyword evidence="4" id="KW-0255">Endonuclease</keyword>
<organism evidence="9 10">
    <name type="scientific">Elysia crispata</name>
    <name type="common">lettuce slug</name>
    <dbReference type="NCBI Taxonomy" id="231223"/>
    <lineage>
        <taxon>Eukaryota</taxon>
        <taxon>Metazoa</taxon>
        <taxon>Spiralia</taxon>
        <taxon>Lophotrochozoa</taxon>
        <taxon>Mollusca</taxon>
        <taxon>Gastropoda</taxon>
        <taxon>Heterobranchia</taxon>
        <taxon>Euthyneura</taxon>
        <taxon>Panpulmonata</taxon>
        <taxon>Sacoglossa</taxon>
        <taxon>Placobranchoidea</taxon>
        <taxon>Plakobranchidae</taxon>
        <taxon>Elysia</taxon>
    </lineage>
</organism>
<name>A0AAE1DGT6_9GAST</name>
<dbReference type="EMBL" id="JAWDGP010003957">
    <property type="protein sequence ID" value="KAK3769245.1"/>
    <property type="molecule type" value="Genomic_DNA"/>
</dbReference>
<dbReference type="SUPFAM" id="SSF56672">
    <property type="entry name" value="DNA/RNA polymerases"/>
    <property type="match status" value="1"/>
</dbReference>
<dbReference type="PANTHER" id="PTHR37984">
    <property type="entry name" value="PROTEIN CBG26694"/>
    <property type="match status" value="1"/>
</dbReference>
<dbReference type="InterPro" id="IPR000477">
    <property type="entry name" value="RT_dom"/>
</dbReference>
<evidence type="ECO:0000256" key="2">
    <source>
        <dbReference type="ARBA" id="ARBA00022695"/>
    </source>
</evidence>
<keyword evidence="10" id="KW-1185">Reference proteome</keyword>
<feature type="domain" description="Reverse transcriptase RNase H-like" evidence="8">
    <location>
        <begin position="108"/>
        <end position="163"/>
    </location>
</feature>
<dbReference type="GO" id="GO:0003964">
    <property type="term" value="F:RNA-directed DNA polymerase activity"/>
    <property type="evidence" value="ECO:0007669"/>
    <property type="project" value="UniProtKB-KW"/>
</dbReference>
<evidence type="ECO:0000256" key="5">
    <source>
        <dbReference type="ARBA" id="ARBA00022801"/>
    </source>
</evidence>
<dbReference type="Pfam" id="PF17917">
    <property type="entry name" value="RT_RNaseH"/>
    <property type="match status" value="1"/>
</dbReference>
<keyword evidence="6" id="KW-0695">RNA-directed DNA polymerase</keyword>
<feature type="domain" description="Reverse transcriptase" evidence="7">
    <location>
        <begin position="3"/>
        <end position="64"/>
    </location>
</feature>
<evidence type="ECO:0008006" key="11">
    <source>
        <dbReference type="Google" id="ProtNLM"/>
    </source>
</evidence>
<dbReference type="GO" id="GO:0004519">
    <property type="term" value="F:endonuclease activity"/>
    <property type="evidence" value="ECO:0007669"/>
    <property type="project" value="UniProtKB-KW"/>
</dbReference>
<evidence type="ECO:0000259" key="7">
    <source>
        <dbReference type="Pfam" id="PF00078"/>
    </source>
</evidence>
<dbReference type="GO" id="GO:0016787">
    <property type="term" value="F:hydrolase activity"/>
    <property type="evidence" value="ECO:0007669"/>
    <property type="project" value="UniProtKB-KW"/>
</dbReference>
<keyword evidence="5" id="KW-0378">Hydrolase</keyword>
<sequence>MDQLRQELPGVAAYLDDILISPNSAEEHLQNLRRLLQQFQDNRLCCRLEKCSFAQPYVQYLGHYLSMDDVAKASKSVAITKMPAPTSVSSLRSFLDPKTIQLDPAGGLAFIFGLNKLHQFLYGQKFQLVTDHKPLIALFGPTKPIPAQAVNRLARSALTLSQYDYTIEYR</sequence>
<dbReference type="InterPro" id="IPR043502">
    <property type="entry name" value="DNA/RNA_pol_sf"/>
</dbReference>
<dbReference type="PANTHER" id="PTHR37984:SF5">
    <property type="entry name" value="PROTEIN NYNRIN-LIKE"/>
    <property type="match status" value="1"/>
</dbReference>
<evidence type="ECO:0000256" key="4">
    <source>
        <dbReference type="ARBA" id="ARBA00022759"/>
    </source>
</evidence>
<gene>
    <name evidence="9" type="ORF">RRG08_005191</name>
</gene>
<comment type="caution">
    <text evidence="9">The sequence shown here is derived from an EMBL/GenBank/DDBJ whole genome shotgun (WGS) entry which is preliminary data.</text>
</comment>
<keyword evidence="1" id="KW-0808">Transferase</keyword>
<dbReference type="InterPro" id="IPR041373">
    <property type="entry name" value="RT_RNaseH"/>
</dbReference>
<protein>
    <recommendedName>
        <fullName evidence="11">Reverse transcriptase RNase H-like domain-containing protein</fullName>
    </recommendedName>
</protein>
<evidence type="ECO:0000259" key="8">
    <source>
        <dbReference type="Pfam" id="PF17917"/>
    </source>
</evidence>
<dbReference type="InterPro" id="IPR043128">
    <property type="entry name" value="Rev_trsase/Diguanyl_cyclase"/>
</dbReference>
<dbReference type="InterPro" id="IPR050951">
    <property type="entry name" value="Retrovirus_Pol_polyprotein"/>
</dbReference>
<reference evidence="9" key="1">
    <citation type="journal article" date="2023" name="G3 (Bethesda)">
        <title>A reference genome for the long-term kleptoplast-retaining sea slug Elysia crispata morphotype clarki.</title>
        <authorList>
            <person name="Eastman K.E."/>
            <person name="Pendleton A.L."/>
            <person name="Shaikh M.A."/>
            <person name="Suttiyut T."/>
            <person name="Ogas R."/>
            <person name="Tomko P."/>
            <person name="Gavelis G."/>
            <person name="Widhalm J.R."/>
            <person name="Wisecaver J.H."/>
        </authorList>
    </citation>
    <scope>NUCLEOTIDE SEQUENCE</scope>
    <source>
        <strain evidence="9">ECLA1</strain>
    </source>
</reference>
<accession>A0AAE1DGT6</accession>
<keyword evidence="2" id="KW-0548">Nucleotidyltransferase</keyword>
<evidence type="ECO:0000256" key="1">
    <source>
        <dbReference type="ARBA" id="ARBA00022679"/>
    </source>
</evidence>
<evidence type="ECO:0000313" key="10">
    <source>
        <dbReference type="Proteomes" id="UP001283361"/>
    </source>
</evidence>